<keyword evidence="2" id="KW-1185">Reference proteome</keyword>
<dbReference type="OrthoDB" id="3266451at2759"/>
<accession>A0A9P6EBS5</accession>
<protein>
    <recommendedName>
        <fullName evidence="3">F-box domain-containing protein</fullName>
    </recommendedName>
</protein>
<dbReference type="SUPFAM" id="SSF52047">
    <property type="entry name" value="RNI-like"/>
    <property type="match status" value="1"/>
</dbReference>
<evidence type="ECO:0000313" key="1">
    <source>
        <dbReference type="EMBL" id="KAF9526177.1"/>
    </source>
</evidence>
<reference evidence="1" key="1">
    <citation type="submission" date="2020-11" db="EMBL/GenBank/DDBJ databases">
        <authorList>
            <consortium name="DOE Joint Genome Institute"/>
            <person name="Ahrendt S."/>
            <person name="Riley R."/>
            <person name="Andreopoulos W."/>
            <person name="Labutti K."/>
            <person name="Pangilinan J."/>
            <person name="Ruiz-Duenas F.J."/>
            <person name="Barrasa J.M."/>
            <person name="Sanchez-Garcia M."/>
            <person name="Camarero S."/>
            <person name="Miyauchi S."/>
            <person name="Serrano A."/>
            <person name="Linde D."/>
            <person name="Babiker R."/>
            <person name="Drula E."/>
            <person name="Ayuso-Fernandez I."/>
            <person name="Pacheco R."/>
            <person name="Padilla G."/>
            <person name="Ferreira P."/>
            <person name="Barriuso J."/>
            <person name="Kellner H."/>
            <person name="Castanera R."/>
            <person name="Alfaro M."/>
            <person name="Ramirez L."/>
            <person name="Pisabarro A.G."/>
            <person name="Kuo A."/>
            <person name="Tritt A."/>
            <person name="Lipzen A."/>
            <person name="He G."/>
            <person name="Yan M."/>
            <person name="Ng V."/>
            <person name="Cullen D."/>
            <person name="Martin F."/>
            <person name="Rosso M.-N."/>
            <person name="Henrissat B."/>
            <person name="Hibbett D."/>
            <person name="Martinez A.T."/>
            <person name="Grigoriev I.V."/>
        </authorList>
    </citation>
    <scope>NUCLEOTIDE SEQUENCE</scope>
    <source>
        <strain evidence="1">CBS 506.95</strain>
    </source>
</reference>
<proteinExistence type="predicted"/>
<sequence>MVSRCDVAFSPIQNLPLEIIQEIALWAQPEDPNARLDDVPISMNQVCSSWQQAISIFPVVWTKLSLILTSGFNLEALRYSLTRYLQRAGELPITLRLHLYKPGGLVPDSDSEEALTDEEITRSRLAHQHAHNAAIDLLTWLFSKENLTCHIKRLQLITSLRFNHIFPLSSAPPDLSKLEFLEIGKIDEDHHDDGVDLGNLLDRAPSLYKVIILEASLDKNSLEQRLPLPQLRSLYLSQLLSPIELVNILNECPNMQQLRVVLTGPSVWEISAPVGKHCHLRDLQLYINDESPDPATVLELQIFANLTRLQLDFSDEYHGYNYDQHLPRPHLNLQNLQRLSIQDMYFTPTNYLFFFDQCPRLSDLFIVTDICHITSVAEAFDNPSPDEPRLSLPNLQYLSIGFLNHPYLDPLSGRYQPPSRTEERDVVSLLDAIHSRTNSCPPNTAPSPEKCLSKCSLVLSLDEQAESSEMIRERITLLKKLISLEVNGSITSSSVVLNRTFGVDDWFED</sequence>
<evidence type="ECO:0008006" key="3">
    <source>
        <dbReference type="Google" id="ProtNLM"/>
    </source>
</evidence>
<name>A0A9P6EBS5_9AGAR</name>
<dbReference type="InterPro" id="IPR032675">
    <property type="entry name" value="LRR_dom_sf"/>
</dbReference>
<organism evidence="1 2">
    <name type="scientific">Crepidotus variabilis</name>
    <dbReference type="NCBI Taxonomy" id="179855"/>
    <lineage>
        <taxon>Eukaryota</taxon>
        <taxon>Fungi</taxon>
        <taxon>Dikarya</taxon>
        <taxon>Basidiomycota</taxon>
        <taxon>Agaricomycotina</taxon>
        <taxon>Agaricomycetes</taxon>
        <taxon>Agaricomycetidae</taxon>
        <taxon>Agaricales</taxon>
        <taxon>Agaricineae</taxon>
        <taxon>Crepidotaceae</taxon>
        <taxon>Crepidotus</taxon>
    </lineage>
</organism>
<gene>
    <name evidence="1" type="ORF">CPB83DRAFT_908579</name>
</gene>
<evidence type="ECO:0000313" key="2">
    <source>
        <dbReference type="Proteomes" id="UP000807306"/>
    </source>
</evidence>
<dbReference type="EMBL" id="MU157874">
    <property type="protein sequence ID" value="KAF9526177.1"/>
    <property type="molecule type" value="Genomic_DNA"/>
</dbReference>
<comment type="caution">
    <text evidence="1">The sequence shown here is derived from an EMBL/GenBank/DDBJ whole genome shotgun (WGS) entry which is preliminary data.</text>
</comment>
<dbReference type="Proteomes" id="UP000807306">
    <property type="component" value="Unassembled WGS sequence"/>
</dbReference>
<dbReference type="AlphaFoldDB" id="A0A9P6EBS5"/>
<dbReference type="Gene3D" id="3.80.10.10">
    <property type="entry name" value="Ribonuclease Inhibitor"/>
    <property type="match status" value="1"/>
</dbReference>